<dbReference type="AlphaFoldDB" id="A0A819S764"/>
<dbReference type="PANTHER" id="PTHR45527:SF1">
    <property type="entry name" value="FATTY ACID SYNTHASE"/>
    <property type="match status" value="1"/>
</dbReference>
<proteinExistence type="predicted"/>
<dbReference type="Proteomes" id="UP000663881">
    <property type="component" value="Unassembled WGS sequence"/>
</dbReference>
<dbReference type="InterPro" id="IPR023213">
    <property type="entry name" value="CAT-like_dom_sf"/>
</dbReference>
<evidence type="ECO:0000259" key="3">
    <source>
        <dbReference type="PROSITE" id="PS50075"/>
    </source>
</evidence>
<dbReference type="GO" id="GO:0003824">
    <property type="term" value="F:catalytic activity"/>
    <property type="evidence" value="ECO:0007669"/>
    <property type="project" value="InterPro"/>
</dbReference>
<evidence type="ECO:0000256" key="2">
    <source>
        <dbReference type="ARBA" id="ARBA00022553"/>
    </source>
</evidence>
<name>A0A819S764_9BILA</name>
<protein>
    <recommendedName>
        <fullName evidence="3">Carrier domain-containing protein</fullName>
    </recommendedName>
</protein>
<dbReference type="GO" id="GO:0031177">
    <property type="term" value="F:phosphopantetheine binding"/>
    <property type="evidence" value="ECO:0007669"/>
    <property type="project" value="TreeGrafter"/>
</dbReference>
<reference evidence="4" key="1">
    <citation type="submission" date="2021-02" db="EMBL/GenBank/DDBJ databases">
        <authorList>
            <person name="Nowell W R."/>
        </authorList>
    </citation>
    <scope>NUCLEOTIDE SEQUENCE</scope>
</reference>
<evidence type="ECO:0000256" key="1">
    <source>
        <dbReference type="ARBA" id="ARBA00022450"/>
    </source>
</evidence>
<dbReference type="GO" id="GO:0043041">
    <property type="term" value="P:amino acid activation for nonribosomal peptide biosynthetic process"/>
    <property type="evidence" value="ECO:0007669"/>
    <property type="project" value="TreeGrafter"/>
</dbReference>
<dbReference type="SUPFAM" id="SSF47336">
    <property type="entry name" value="ACP-like"/>
    <property type="match status" value="1"/>
</dbReference>
<dbReference type="Gene3D" id="1.10.1200.10">
    <property type="entry name" value="ACP-like"/>
    <property type="match status" value="1"/>
</dbReference>
<dbReference type="InterPro" id="IPR000873">
    <property type="entry name" value="AMP-dep_synth/lig_dom"/>
</dbReference>
<evidence type="ECO:0000313" key="4">
    <source>
        <dbReference type="EMBL" id="CAF4054486.1"/>
    </source>
</evidence>
<dbReference type="GO" id="GO:0044550">
    <property type="term" value="P:secondary metabolite biosynthetic process"/>
    <property type="evidence" value="ECO:0007669"/>
    <property type="project" value="TreeGrafter"/>
</dbReference>
<keyword evidence="1" id="KW-0596">Phosphopantetheine</keyword>
<dbReference type="PROSITE" id="PS50075">
    <property type="entry name" value="CARRIER"/>
    <property type="match status" value="1"/>
</dbReference>
<dbReference type="Gene3D" id="3.30.559.10">
    <property type="entry name" value="Chloramphenicol acetyltransferase-like domain"/>
    <property type="match status" value="1"/>
</dbReference>
<dbReference type="Pfam" id="PF00501">
    <property type="entry name" value="AMP-binding"/>
    <property type="match status" value="1"/>
</dbReference>
<dbReference type="Gene3D" id="3.40.50.12780">
    <property type="entry name" value="N-terminal domain of ligase-like"/>
    <property type="match status" value="1"/>
</dbReference>
<comment type="caution">
    <text evidence="4">The sequence shown here is derived from an EMBL/GenBank/DDBJ whole genome shotgun (WGS) entry which is preliminary data.</text>
</comment>
<dbReference type="EMBL" id="CAJOAY010004094">
    <property type="protein sequence ID" value="CAF4054486.1"/>
    <property type="molecule type" value="Genomic_DNA"/>
</dbReference>
<dbReference type="InterPro" id="IPR042099">
    <property type="entry name" value="ANL_N_sf"/>
</dbReference>
<dbReference type="SUPFAM" id="SSF52777">
    <property type="entry name" value="CoA-dependent acyltransferases"/>
    <property type="match status" value="2"/>
</dbReference>
<keyword evidence="2" id="KW-0597">Phosphoprotein</keyword>
<feature type="domain" description="Carrier" evidence="3">
    <location>
        <begin position="224"/>
        <end position="302"/>
    </location>
</feature>
<organism evidence="4 5">
    <name type="scientific">Adineta steineri</name>
    <dbReference type="NCBI Taxonomy" id="433720"/>
    <lineage>
        <taxon>Eukaryota</taxon>
        <taxon>Metazoa</taxon>
        <taxon>Spiralia</taxon>
        <taxon>Gnathifera</taxon>
        <taxon>Rotifera</taxon>
        <taxon>Eurotatoria</taxon>
        <taxon>Bdelloidea</taxon>
        <taxon>Adinetida</taxon>
        <taxon>Adinetidae</taxon>
        <taxon>Adineta</taxon>
    </lineage>
</organism>
<dbReference type="GO" id="GO:0005737">
    <property type="term" value="C:cytoplasm"/>
    <property type="evidence" value="ECO:0007669"/>
    <property type="project" value="TreeGrafter"/>
</dbReference>
<dbReference type="Pfam" id="PF00550">
    <property type="entry name" value="PP-binding"/>
    <property type="match status" value="1"/>
</dbReference>
<accession>A0A819S764</accession>
<dbReference type="InterPro" id="IPR009081">
    <property type="entry name" value="PP-bd_ACP"/>
</dbReference>
<dbReference type="InterPro" id="IPR036736">
    <property type="entry name" value="ACP-like_sf"/>
</dbReference>
<evidence type="ECO:0000313" key="5">
    <source>
        <dbReference type="Proteomes" id="UP000663881"/>
    </source>
</evidence>
<sequence>MEIGITNCTVWNVYGPAEATIDCTVHCVHVGNDAQSIPVGRPLSNYRCMIMNQYLQSSTTTGEGELFVGGVGVFAGYLERDDLTAKALLEIDGHLFYRTGDLVTIDNNGLLHYQGRKDHQIKLHGQRIELGEIERCFLNITSVSACVVMKWKDDHLVAYVQSFNIGEKVLREHCQSHLPLHMIPSCFVILDKLPLNANGKIDRKLLPPPNLSSIHLTDHDELLLPINETEIIIHHIWCDLLKQNQISTNKNIFTLGGHSLLIMQLFHQYKTQFHLEPNTLSITDLFQHPTITDHAQLISRTMHLTKNVNEYHWSSLHIMKARASFPQERIFLDEQIRFSSTHNNTNNMYLIPLIYRISSMNDHISISRVQHAFQSIIKRHQILRTALSLDTNGTIIQHSLDANAIISDKKSSRFSIINLLDQEHEQNEIVKILNQSDLFDLSIGHVINCHILRHQQSNHSMSYNDDLLTKDDIIMFTIHHAMFDGASTSIFIRDLTLAYQSNDLLLIDDNSFQYIDYSIHEHIMDVTLSQDFWLLELKGYNLLRQLSLPADRHRASTNQQRSSLASTVQITFDDEICALCLNYASSHHLTLFQLGLSIFYVFLFKLTHGETDLCISSINANRYRSELVNMIGMFVSTLPYRVELDPHWSFVEVVKYVREKCLSIFEHSHYPLQLMLGDNQLNQSNVSFLEIMFDFITISNDVEHLYLNDAILKQVSLEGIAEMAKFDFSLTFVYNPLSDNKRLSCWLFCSYDLFEKSTILKIAQRFQYMLEQLFQTKPSNMPVSDMNSSINKVSLILPEEAEEMELAIIHRSKNIMNEGMIVYNLPCLFEKVIVS</sequence>
<dbReference type="PANTHER" id="PTHR45527">
    <property type="entry name" value="NONRIBOSOMAL PEPTIDE SYNTHETASE"/>
    <property type="match status" value="1"/>
</dbReference>
<dbReference type="InterPro" id="IPR045851">
    <property type="entry name" value="AMP-bd_C_sf"/>
</dbReference>
<gene>
    <name evidence="4" type="ORF">OKA104_LOCUS32997</name>
</gene>
<dbReference type="InterPro" id="IPR001242">
    <property type="entry name" value="Condensation_dom"/>
</dbReference>
<dbReference type="Gene3D" id="3.30.300.30">
    <property type="match status" value="1"/>
</dbReference>
<dbReference type="Pfam" id="PF00668">
    <property type="entry name" value="Condensation"/>
    <property type="match status" value="1"/>
</dbReference>
<dbReference type="SUPFAM" id="SSF56801">
    <property type="entry name" value="Acetyl-CoA synthetase-like"/>
    <property type="match status" value="1"/>
</dbReference>
<dbReference type="Gene3D" id="3.30.559.30">
    <property type="entry name" value="Nonribosomal peptide synthetase, condensation domain"/>
    <property type="match status" value="1"/>
</dbReference>